<accession>A6KC01</accession>
<dbReference type="EMBL" id="CH474034">
    <property type="protein sequence ID" value="EDL97381.1"/>
    <property type="molecule type" value="Genomic_DNA"/>
</dbReference>
<protein>
    <submittedName>
        <fullName evidence="1">RCG27615</fullName>
    </submittedName>
</protein>
<reference evidence="1 2" key="1">
    <citation type="submission" date="2005-09" db="EMBL/GenBank/DDBJ databases">
        <authorList>
            <person name="Mural R.J."/>
            <person name="Li P.W."/>
            <person name="Adams M.D."/>
            <person name="Amanatides P.G."/>
            <person name="Baden-Tillson H."/>
            <person name="Barnstead M."/>
            <person name="Chin S.H."/>
            <person name="Dew I."/>
            <person name="Evans C.A."/>
            <person name="Ferriera S."/>
            <person name="Flanigan M."/>
            <person name="Fosler C."/>
            <person name="Glodek A."/>
            <person name="Gu Z."/>
            <person name="Holt R.A."/>
            <person name="Jennings D."/>
            <person name="Kraft C.L."/>
            <person name="Lu F."/>
            <person name="Nguyen T."/>
            <person name="Nusskern D.R."/>
            <person name="Pfannkoch C.M."/>
            <person name="Sitter C."/>
            <person name="Sutton G.G."/>
            <person name="Venter J.C."/>
            <person name="Wang Z."/>
            <person name="Woodage T."/>
            <person name="Zheng X.H."/>
            <person name="Zhong F."/>
        </authorList>
    </citation>
    <scope>NUCLEOTIDE SEQUENCE [LARGE SCALE GENOMIC DNA]</scope>
    <source>
        <strain>BN</strain>
        <strain evidence="2">Sprague-Dawley</strain>
    </source>
</reference>
<sequence length="73" mass="8077">MGTVVISIRIDSMGSYSGMLSHQGVELFDRIRRHVLVGNVCHWSTGRLSGFKSSCQDQCLFVSLCLCVISLEL</sequence>
<dbReference type="AlphaFoldDB" id="A6KC01"/>
<evidence type="ECO:0000313" key="2">
    <source>
        <dbReference type="Proteomes" id="UP000234681"/>
    </source>
</evidence>
<dbReference type="Proteomes" id="UP000234681">
    <property type="component" value="Chromosome 6"/>
</dbReference>
<organism evidence="1 2">
    <name type="scientific">Rattus norvegicus</name>
    <name type="common">Rat</name>
    <dbReference type="NCBI Taxonomy" id="10116"/>
    <lineage>
        <taxon>Eukaryota</taxon>
        <taxon>Metazoa</taxon>
        <taxon>Chordata</taxon>
        <taxon>Craniata</taxon>
        <taxon>Vertebrata</taxon>
        <taxon>Euteleostomi</taxon>
        <taxon>Mammalia</taxon>
        <taxon>Eutheria</taxon>
        <taxon>Euarchontoglires</taxon>
        <taxon>Glires</taxon>
        <taxon>Rodentia</taxon>
        <taxon>Myomorpha</taxon>
        <taxon>Muroidea</taxon>
        <taxon>Muridae</taxon>
        <taxon>Murinae</taxon>
        <taxon>Rattus</taxon>
    </lineage>
</organism>
<evidence type="ECO:0000313" key="1">
    <source>
        <dbReference type="EMBL" id="EDL97381.1"/>
    </source>
</evidence>
<gene>
    <name evidence="1" type="ORF">rCG_27615</name>
</gene>
<proteinExistence type="predicted"/>
<name>A6KC01_RAT</name>